<keyword evidence="4" id="KW-1185">Reference proteome</keyword>
<dbReference type="PhylomeDB" id="A0A0G4EA81"/>
<dbReference type="VEuPathDB" id="CryptoDB:Vbra_4668"/>
<dbReference type="SUPFAM" id="SSF53474">
    <property type="entry name" value="alpha/beta-Hydrolases"/>
    <property type="match status" value="1"/>
</dbReference>
<proteinExistence type="predicted"/>
<dbReference type="OrthoDB" id="2498029at2759"/>
<dbReference type="Proteomes" id="UP000041254">
    <property type="component" value="Unassembled WGS sequence"/>
</dbReference>
<organism evidence="3 4">
    <name type="scientific">Vitrella brassicaformis (strain CCMP3155)</name>
    <dbReference type="NCBI Taxonomy" id="1169540"/>
    <lineage>
        <taxon>Eukaryota</taxon>
        <taxon>Sar</taxon>
        <taxon>Alveolata</taxon>
        <taxon>Colpodellida</taxon>
        <taxon>Vitrellaceae</taxon>
        <taxon>Vitrella</taxon>
    </lineage>
</organism>
<dbReference type="STRING" id="1169540.A0A0G4EA81"/>
<dbReference type="OMA" id="NMEHVLT"/>
<dbReference type="InterPro" id="IPR051044">
    <property type="entry name" value="MAG_DAG_Lipase"/>
</dbReference>
<dbReference type="InterPro" id="IPR029058">
    <property type="entry name" value="AB_hydrolase_fold"/>
</dbReference>
<dbReference type="Pfam" id="PF12146">
    <property type="entry name" value="Hydrolase_4"/>
    <property type="match status" value="1"/>
</dbReference>
<accession>A0A0G4EA81</accession>
<evidence type="ECO:0000313" key="4">
    <source>
        <dbReference type="Proteomes" id="UP000041254"/>
    </source>
</evidence>
<dbReference type="EMBL" id="CDMY01000086">
    <property type="protein sequence ID" value="CEL92503.1"/>
    <property type="molecule type" value="Genomic_DNA"/>
</dbReference>
<dbReference type="Gene3D" id="3.40.50.1820">
    <property type="entry name" value="alpha/beta hydrolase"/>
    <property type="match status" value="1"/>
</dbReference>
<sequence>MASASADPYPDDGSPTKETLKNKQGLSLACFLWEVQQPKFIVVGLHGYSAHAHIEWMMHPKLTYEGSWAQKFNKAGASLCAYDHQSFGRSEGWHGYKATCQHFDDFVDDAHLVIKTVRQRTKSQGRLPLILLGMSMGGLIATRTTQTDSEGDIDALILMSPMLSLEKVKAKPINRILLPLLGAVSAVLPNLALGEKEESPFPEEREVEQNDPYFYKGRIRTRFAKENLAGVAKVEADLAKVAVPMLILVNPDDTLVEPDGAYRLHKEASSKEKTLLEFPDRWHALHHEPGNEVIFEHTIEWIKKQIGPDN</sequence>
<dbReference type="PANTHER" id="PTHR11614">
    <property type="entry name" value="PHOSPHOLIPASE-RELATED"/>
    <property type="match status" value="1"/>
</dbReference>
<dbReference type="FunCoup" id="A0A0G4EA81">
    <property type="interactions" value="4"/>
</dbReference>
<protein>
    <recommendedName>
        <fullName evidence="2">Serine aminopeptidase S33 domain-containing protein</fullName>
    </recommendedName>
</protein>
<evidence type="ECO:0000313" key="3">
    <source>
        <dbReference type="EMBL" id="CEL92503.1"/>
    </source>
</evidence>
<gene>
    <name evidence="3" type="ORF">Vbra_4668</name>
</gene>
<evidence type="ECO:0000259" key="2">
    <source>
        <dbReference type="Pfam" id="PF12146"/>
    </source>
</evidence>
<dbReference type="InterPro" id="IPR022742">
    <property type="entry name" value="Hydrolase_4"/>
</dbReference>
<feature type="domain" description="Serine aminopeptidase S33" evidence="2">
    <location>
        <begin position="36"/>
        <end position="289"/>
    </location>
</feature>
<evidence type="ECO:0000256" key="1">
    <source>
        <dbReference type="SAM" id="MobiDB-lite"/>
    </source>
</evidence>
<dbReference type="InParanoid" id="A0A0G4EA81"/>
<dbReference type="AlphaFoldDB" id="A0A0G4EA81"/>
<name>A0A0G4EA81_VITBC</name>
<reference evidence="3 4" key="1">
    <citation type="submission" date="2014-11" db="EMBL/GenBank/DDBJ databases">
        <authorList>
            <person name="Zhu J."/>
            <person name="Qi W."/>
            <person name="Song R."/>
        </authorList>
    </citation>
    <scope>NUCLEOTIDE SEQUENCE [LARGE SCALE GENOMIC DNA]</scope>
</reference>
<feature type="region of interest" description="Disordered" evidence="1">
    <location>
        <begin position="1"/>
        <end position="20"/>
    </location>
</feature>